<name>A0A9N9N1P0_9CUCU</name>
<feature type="compositionally biased region" description="Basic and acidic residues" evidence="1">
    <location>
        <begin position="159"/>
        <end position="169"/>
    </location>
</feature>
<evidence type="ECO:0000313" key="2">
    <source>
        <dbReference type="EMBL" id="CAG9772313.1"/>
    </source>
</evidence>
<dbReference type="OrthoDB" id="6774673at2759"/>
<organism evidence="2 3">
    <name type="scientific">Ceutorhynchus assimilis</name>
    <name type="common">cabbage seed weevil</name>
    <dbReference type="NCBI Taxonomy" id="467358"/>
    <lineage>
        <taxon>Eukaryota</taxon>
        <taxon>Metazoa</taxon>
        <taxon>Ecdysozoa</taxon>
        <taxon>Arthropoda</taxon>
        <taxon>Hexapoda</taxon>
        <taxon>Insecta</taxon>
        <taxon>Pterygota</taxon>
        <taxon>Neoptera</taxon>
        <taxon>Endopterygota</taxon>
        <taxon>Coleoptera</taxon>
        <taxon>Polyphaga</taxon>
        <taxon>Cucujiformia</taxon>
        <taxon>Curculionidae</taxon>
        <taxon>Ceutorhynchinae</taxon>
        <taxon>Ceutorhynchus</taxon>
    </lineage>
</organism>
<sequence>MNSRTKRILALCNAEERSTKRSAKDMTECLDTTMNINQNNDTLFNIMDLPVDIATNDSFIEIMDPETANSSAQISRYYICTTPTELADKILDDDRNEHLVDNNLEEDPDVHTTIMTLEQEPMELVDSNNRANFSTVSTASPDPISHDPPPFVASQSIHSDTDTDYHPTEDENESSDNDRLSDQSAQQVIRPNEDIIAHDNTTNKAVKRVIGINTKRVNQELREKGKKYLGYRRPGANQTNTFHDTQRAERTLGPTCTSTFCAKSKKRKCNDLSENVRQEIFSKFWDSLTWDQRKTFVCHTVTKESPKQRKTENNESRRSGTLRYTLKAGKENISVCKKMVLSTLGLREWQVNNWVDHSKYGINEGKKNQKKSEGILGSFRVPNEFMNTFIDNLNKLPSHYCRKDTNKMYLEQSFTTITELYNVYVNAAKESNHKAMSQNSLTTLLKKKNVSLYKPKKDECDTCCQYNEKNLNEEKWQKHQYQKDRARAEKVKHKEGSLRGVKHVVTMDLQAVKVCPSIMASAVYFKTKLCVHNFTVYNLATKQCTCYWFDETQADLQASTFASFVVDYIRIHLSHGKPIILYSDQMVAHTKTGIVSCPMLF</sequence>
<feature type="region of interest" description="Disordered" evidence="1">
    <location>
        <begin position="133"/>
        <end position="186"/>
    </location>
</feature>
<gene>
    <name evidence="2" type="ORF">CEUTPL_LOCUS12730</name>
</gene>
<dbReference type="AlphaFoldDB" id="A0A9N9N1P0"/>
<reference evidence="2" key="1">
    <citation type="submission" date="2022-01" db="EMBL/GenBank/DDBJ databases">
        <authorList>
            <person name="King R."/>
        </authorList>
    </citation>
    <scope>NUCLEOTIDE SEQUENCE</scope>
</reference>
<dbReference type="EMBL" id="OU892284">
    <property type="protein sequence ID" value="CAG9772313.1"/>
    <property type="molecule type" value="Genomic_DNA"/>
</dbReference>
<keyword evidence="3" id="KW-1185">Reference proteome</keyword>
<proteinExistence type="predicted"/>
<protein>
    <submittedName>
        <fullName evidence="2">Uncharacterized protein</fullName>
    </submittedName>
</protein>
<evidence type="ECO:0000313" key="3">
    <source>
        <dbReference type="Proteomes" id="UP001152799"/>
    </source>
</evidence>
<dbReference type="PANTHER" id="PTHR10773:SF19">
    <property type="match status" value="1"/>
</dbReference>
<accession>A0A9N9N1P0</accession>
<evidence type="ECO:0000256" key="1">
    <source>
        <dbReference type="SAM" id="MobiDB-lite"/>
    </source>
</evidence>
<dbReference type="PANTHER" id="PTHR10773">
    <property type="entry name" value="DNA-DIRECTED RNA POLYMERASES I, II, AND III SUBUNIT RPABC2"/>
    <property type="match status" value="1"/>
</dbReference>
<dbReference type="Proteomes" id="UP001152799">
    <property type="component" value="Chromosome 8"/>
</dbReference>